<reference evidence="4" key="1">
    <citation type="journal article" date="2019" name="Int. J. Syst. Evol. Microbiol.">
        <title>The Global Catalogue of Microorganisms (GCM) 10K type strain sequencing project: providing services to taxonomists for standard genome sequencing and annotation.</title>
        <authorList>
            <consortium name="The Broad Institute Genomics Platform"/>
            <consortium name="The Broad Institute Genome Sequencing Center for Infectious Disease"/>
            <person name="Wu L."/>
            <person name="Ma J."/>
        </authorList>
    </citation>
    <scope>NUCLEOTIDE SEQUENCE [LARGE SCALE GENOMIC DNA]</scope>
    <source>
        <strain evidence="4">NBRC 113072</strain>
    </source>
</reference>
<dbReference type="PANTHER" id="PTHR10587">
    <property type="entry name" value="GLYCOSYL TRANSFERASE-RELATED"/>
    <property type="match status" value="1"/>
</dbReference>
<feature type="region of interest" description="Disordered" evidence="1">
    <location>
        <begin position="1"/>
        <end position="76"/>
    </location>
</feature>
<evidence type="ECO:0000313" key="3">
    <source>
        <dbReference type="EMBL" id="GMA39956.1"/>
    </source>
</evidence>
<evidence type="ECO:0000313" key="4">
    <source>
        <dbReference type="Proteomes" id="UP001157126"/>
    </source>
</evidence>
<accession>A0ABQ6IQG0</accession>
<dbReference type="Gene3D" id="3.20.20.370">
    <property type="entry name" value="Glycoside hydrolase/deacetylase"/>
    <property type="match status" value="1"/>
</dbReference>
<dbReference type="PANTHER" id="PTHR10587:SF137">
    <property type="entry name" value="4-DEOXY-4-FORMAMIDO-L-ARABINOSE-PHOSPHOUNDECAPRENOL DEFORMYLASE ARND-RELATED"/>
    <property type="match status" value="1"/>
</dbReference>
<comment type="caution">
    <text evidence="3">The sequence shown here is derived from an EMBL/GenBank/DDBJ whole genome shotgun (WGS) entry which is preliminary data.</text>
</comment>
<evidence type="ECO:0000259" key="2">
    <source>
        <dbReference type="PROSITE" id="PS51677"/>
    </source>
</evidence>
<dbReference type="SUPFAM" id="SSF88713">
    <property type="entry name" value="Glycoside hydrolase/deacetylase"/>
    <property type="match status" value="1"/>
</dbReference>
<protein>
    <recommendedName>
        <fullName evidence="2">NodB homology domain-containing protein</fullName>
    </recommendedName>
</protein>
<dbReference type="InterPro" id="IPR002509">
    <property type="entry name" value="NODB_dom"/>
</dbReference>
<dbReference type="Pfam" id="PF01522">
    <property type="entry name" value="Polysacc_deac_1"/>
    <property type="match status" value="1"/>
</dbReference>
<proteinExistence type="predicted"/>
<name>A0ABQ6IQG0_9MICO</name>
<feature type="compositionally biased region" description="Low complexity" evidence="1">
    <location>
        <begin position="17"/>
        <end position="75"/>
    </location>
</feature>
<keyword evidence="4" id="KW-1185">Reference proteome</keyword>
<organism evidence="3 4">
    <name type="scientific">Mobilicoccus caccae</name>
    <dbReference type="NCBI Taxonomy" id="1859295"/>
    <lineage>
        <taxon>Bacteria</taxon>
        <taxon>Bacillati</taxon>
        <taxon>Actinomycetota</taxon>
        <taxon>Actinomycetes</taxon>
        <taxon>Micrococcales</taxon>
        <taxon>Dermatophilaceae</taxon>
        <taxon>Mobilicoccus</taxon>
    </lineage>
</organism>
<dbReference type="InterPro" id="IPR050248">
    <property type="entry name" value="Polysacc_deacetylase_ArnD"/>
</dbReference>
<gene>
    <name evidence="3" type="ORF">GCM10025883_20010</name>
</gene>
<dbReference type="Proteomes" id="UP001157126">
    <property type="component" value="Unassembled WGS sequence"/>
</dbReference>
<dbReference type="EMBL" id="BSUO01000001">
    <property type="protein sequence ID" value="GMA39956.1"/>
    <property type="molecule type" value="Genomic_DNA"/>
</dbReference>
<dbReference type="PROSITE" id="PS51677">
    <property type="entry name" value="NODB"/>
    <property type="match status" value="1"/>
</dbReference>
<dbReference type="CDD" id="cd10917">
    <property type="entry name" value="CE4_NodB_like_6s_7s"/>
    <property type="match status" value="1"/>
</dbReference>
<sequence length="283" mass="29845">MGQAAALPGQDALPDLPSATASVPVPSSTVAPTATAPATTTPSSSPTPAATPGSAAPTRARASAASARTCPAPRTLAQLPGAGRRIALTFDDGPSPISTRPILEILDREGVKATFFQIGENAKEYPQITREVARRGHVVANHSWSHRDFSTSSPAHLRQEVDATTTLLQSLTGERICFVRAPYGNRSTGSDAFLEGRGLTQIMWQGDTRDWSGPGTSAIVRDALAAPPRRGASVILLLHDAKQFTPKGQEAGRQTVAALPTVIREYKKLGYTFVQVDGTLFPD</sequence>
<evidence type="ECO:0000256" key="1">
    <source>
        <dbReference type="SAM" id="MobiDB-lite"/>
    </source>
</evidence>
<feature type="domain" description="NodB homology" evidence="2">
    <location>
        <begin position="84"/>
        <end position="274"/>
    </location>
</feature>
<dbReference type="InterPro" id="IPR011330">
    <property type="entry name" value="Glyco_hydro/deAcase_b/a-brl"/>
</dbReference>